<sequence>MNSKHFNQCMLSKSYSMPFMDTIFN</sequence>
<reference evidence="1 2" key="2">
    <citation type="journal article" date="2018" name="Plant J.">
        <title>The Physcomitrella patens chromosome-scale assembly reveals moss genome structure and evolution.</title>
        <authorList>
            <person name="Lang D."/>
            <person name="Ullrich K.K."/>
            <person name="Murat F."/>
            <person name="Fuchs J."/>
            <person name="Jenkins J."/>
            <person name="Haas F.B."/>
            <person name="Piednoel M."/>
            <person name="Gundlach H."/>
            <person name="Van Bel M."/>
            <person name="Meyberg R."/>
            <person name="Vives C."/>
            <person name="Morata J."/>
            <person name="Symeonidi A."/>
            <person name="Hiss M."/>
            <person name="Muchero W."/>
            <person name="Kamisugi Y."/>
            <person name="Saleh O."/>
            <person name="Blanc G."/>
            <person name="Decker E.L."/>
            <person name="van Gessel N."/>
            <person name="Grimwood J."/>
            <person name="Hayes R.D."/>
            <person name="Graham S.W."/>
            <person name="Gunter L.E."/>
            <person name="McDaniel S.F."/>
            <person name="Hoernstein S.N.W."/>
            <person name="Larsson A."/>
            <person name="Li F.W."/>
            <person name="Perroud P.F."/>
            <person name="Phillips J."/>
            <person name="Ranjan P."/>
            <person name="Rokshar D.S."/>
            <person name="Rothfels C.J."/>
            <person name="Schneider L."/>
            <person name="Shu S."/>
            <person name="Stevenson D.W."/>
            <person name="Thummler F."/>
            <person name="Tillich M."/>
            <person name="Villarreal Aguilar J.C."/>
            <person name="Widiez T."/>
            <person name="Wong G.K."/>
            <person name="Wymore A."/>
            <person name="Zhang Y."/>
            <person name="Zimmer A.D."/>
            <person name="Quatrano R.S."/>
            <person name="Mayer K.F.X."/>
            <person name="Goodstein D."/>
            <person name="Casacuberta J.M."/>
            <person name="Vandepoele K."/>
            <person name="Reski R."/>
            <person name="Cuming A.C."/>
            <person name="Tuskan G.A."/>
            <person name="Maumus F."/>
            <person name="Salse J."/>
            <person name="Schmutz J."/>
            <person name="Rensing S.A."/>
        </authorList>
    </citation>
    <scope>NUCLEOTIDE SEQUENCE [LARGE SCALE GENOMIC DNA]</scope>
    <source>
        <strain evidence="1 2">cv. Gransden 2004</strain>
    </source>
</reference>
<evidence type="ECO:0000313" key="2">
    <source>
        <dbReference type="Proteomes" id="UP000006727"/>
    </source>
</evidence>
<keyword evidence="2" id="KW-1185">Reference proteome</keyword>
<accession>A0A7I4CKM0</accession>
<organism evidence="1 2">
    <name type="scientific">Physcomitrium patens</name>
    <name type="common">Spreading-leaved earth moss</name>
    <name type="synonym">Physcomitrella patens</name>
    <dbReference type="NCBI Taxonomy" id="3218"/>
    <lineage>
        <taxon>Eukaryota</taxon>
        <taxon>Viridiplantae</taxon>
        <taxon>Streptophyta</taxon>
        <taxon>Embryophyta</taxon>
        <taxon>Bryophyta</taxon>
        <taxon>Bryophytina</taxon>
        <taxon>Bryopsida</taxon>
        <taxon>Funariidae</taxon>
        <taxon>Funariales</taxon>
        <taxon>Funariaceae</taxon>
        <taxon>Physcomitrium</taxon>
    </lineage>
</organism>
<dbReference type="EnsemblPlants" id="Pp3c22_19060V3.2">
    <property type="protein sequence ID" value="Pp3c22_19060V3.2"/>
    <property type="gene ID" value="Pp3c22_19060"/>
</dbReference>
<evidence type="ECO:0000313" key="1">
    <source>
        <dbReference type="EnsemblPlants" id="Pp3c22_19060V3.2"/>
    </source>
</evidence>
<reference evidence="1 2" key="1">
    <citation type="journal article" date="2008" name="Science">
        <title>The Physcomitrella genome reveals evolutionary insights into the conquest of land by plants.</title>
        <authorList>
            <person name="Rensing S."/>
            <person name="Lang D."/>
            <person name="Zimmer A."/>
            <person name="Terry A."/>
            <person name="Salamov A."/>
            <person name="Shapiro H."/>
            <person name="Nishiyama T."/>
            <person name="Perroud P.-F."/>
            <person name="Lindquist E."/>
            <person name="Kamisugi Y."/>
            <person name="Tanahashi T."/>
            <person name="Sakakibara K."/>
            <person name="Fujita T."/>
            <person name="Oishi K."/>
            <person name="Shin-I T."/>
            <person name="Kuroki Y."/>
            <person name="Toyoda A."/>
            <person name="Suzuki Y."/>
            <person name="Hashimoto A."/>
            <person name="Yamaguchi K."/>
            <person name="Sugano A."/>
            <person name="Kohara Y."/>
            <person name="Fujiyama A."/>
            <person name="Anterola A."/>
            <person name="Aoki S."/>
            <person name="Ashton N."/>
            <person name="Barbazuk W.B."/>
            <person name="Barker E."/>
            <person name="Bennetzen J."/>
            <person name="Bezanilla M."/>
            <person name="Blankenship R."/>
            <person name="Cho S.H."/>
            <person name="Dutcher S."/>
            <person name="Estelle M."/>
            <person name="Fawcett J.A."/>
            <person name="Gundlach H."/>
            <person name="Hanada K."/>
            <person name="Heyl A."/>
            <person name="Hicks K.A."/>
            <person name="Hugh J."/>
            <person name="Lohr M."/>
            <person name="Mayer K."/>
            <person name="Melkozernov A."/>
            <person name="Murata T."/>
            <person name="Nelson D."/>
            <person name="Pils B."/>
            <person name="Prigge M."/>
            <person name="Reiss B."/>
            <person name="Renner T."/>
            <person name="Rombauts S."/>
            <person name="Rushton P."/>
            <person name="Sanderfoot A."/>
            <person name="Schween G."/>
            <person name="Shiu S.-H."/>
            <person name="Stueber K."/>
            <person name="Theodoulou F.L."/>
            <person name="Tu H."/>
            <person name="Van de Peer Y."/>
            <person name="Verrier P.J."/>
            <person name="Waters E."/>
            <person name="Wood A."/>
            <person name="Yang L."/>
            <person name="Cove D."/>
            <person name="Cuming A."/>
            <person name="Hasebe M."/>
            <person name="Lucas S."/>
            <person name="Mishler D.B."/>
            <person name="Reski R."/>
            <person name="Grigoriev I."/>
            <person name="Quatrano R.S."/>
            <person name="Boore J.L."/>
        </authorList>
    </citation>
    <scope>NUCLEOTIDE SEQUENCE [LARGE SCALE GENOMIC DNA]</scope>
    <source>
        <strain evidence="1 2">cv. Gransden 2004</strain>
    </source>
</reference>
<protein>
    <submittedName>
        <fullName evidence="1">Uncharacterized protein</fullName>
    </submittedName>
</protein>
<name>A0A7I4CKM0_PHYPA</name>
<dbReference type="AlphaFoldDB" id="A0A7I4CKM0"/>
<dbReference type="Gramene" id="Pp3c22_19060V3.2">
    <property type="protein sequence ID" value="Pp3c22_19060V3.2"/>
    <property type="gene ID" value="Pp3c22_19060"/>
</dbReference>
<proteinExistence type="predicted"/>
<reference evidence="1" key="3">
    <citation type="submission" date="2020-12" db="UniProtKB">
        <authorList>
            <consortium name="EnsemblPlants"/>
        </authorList>
    </citation>
    <scope>IDENTIFICATION</scope>
</reference>
<dbReference type="EMBL" id="ABEU02000022">
    <property type="status" value="NOT_ANNOTATED_CDS"/>
    <property type="molecule type" value="Genomic_DNA"/>
</dbReference>
<dbReference type="Proteomes" id="UP000006727">
    <property type="component" value="Chromosome 22"/>
</dbReference>